<dbReference type="VEuPathDB" id="TrichDB:TRFO_28739"/>
<dbReference type="SUPFAM" id="SSF50729">
    <property type="entry name" value="PH domain-like"/>
    <property type="match status" value="1"/>
</dbReference>
<dbReference type="Gene3D" id="2.130.10.10">
    <property type="entry name" value="YVTN repeat-like/Quinoprotein amine dehydrogenase"/>
    <property type="match status" value="1"/>
</dbReference>
<dbReference type="OrthoDB" id="26681at2759"/>
<name>A0A1J4JXL8_9EUKA</name>
<protein>
    <recommendedName>
        <fullName evidence="1">BEACH domain-containing protein</fullName>
    </recommendedName>
</protein>
<comment type="caution">
    <text evidence="2">The sequence shown here is derived from an EMBL/GenBank/DDBJ whole genome shotgun (WGS) entry which is preliminary data.</text>
</comment>
<evidence type="ECO:0000313" key="3">
    <source>
        <dbReference type="Proteomes" id="UP000179807"/>
    </source>
</evidence>
<dbReference type="Proteomes" id="UP000179807">
    <property type="component" value="Unassembled WGS sequence"/>
</dbReference>
<dbReference type="InterPro" id="IPR000409">
    <property type="entry name" value="BEACH_dom"/>
</dbReference>
<reference evidence="2" key="1">
    <citation type="submission" date="2016-10" db="EMBL/GenBank/DDBJ databases">
        <authorList>
            <person name="Benchimol M."/>
            <person name="Almeida L.G."/>
            <person name="Vasconcelos A.T."/>
            <person name="Perreira-Neves A."/>
            <person name="Rosa I.A."/>
            <person name="Tasca T."/>
            <person name="Bogo M.R."/>
            <person name="de Souza W."/>
        </authorList>
    </citation>
    <scope>NUCLEOTIDE SEQUENCE [LARGE SCALE GENOMIC DNA]</scope>
    <source>
        <strain evidence="2">K</strain>
    </source>
</reference>
<dbReference type="GeneID" id="94841056"/>
<dbReference type="InterPro" id="IPR036322">
    <property type="entry name" value="WD40_repeat_dom_sf"/>
</dbReference>
<dbReference type="Gene3D" id="1.10.1540.10">
    <property type="entry name" value="BEACH domain"/>
    <property type="match status" value="1"/>
</dbReference>
<organism evidence="2 3">
    <name type="scientific">Tritrichomonas foetus</name>
    <dbReference type="NCBI Taxonomy" id="1144522"/>
    <lineage>
        <taxon>Eukaryota</taxon>
        <taxon>Metamonada</taxon>
        <taxon>Parabasalia</taxon>
        <taxon>Tritrichomonadida</taxon>
        <taxon>Tritrichomonadidae</taxon>
        <taxon>Tritrichomonas</taxon>
    </lineage>
</organism>
<sequence>MLNNFFIGNTDLLESRNQYYNHFTKANIPAINNESILEIIKIINKDDFLIDELIPLLYSFQYDPLKLKEFIHMHDISDKNLDFISPVIFSNIFGFLFQYHNKACECDELMLIVNCLQKFSFTQHSEFSEIIFLIVMENCITIGSKSISIDMASLCCAFISNSHCYRLKSYNFLLLLLQKTYSCNYSQIYAPIWSLIQTLFDDTSDDSVICSVIMSRIHSFEPEVIETLQYISTKKNHSIEISKVYDNLPLLLSSISKTNIKPEIDNIFMDNNSNTTPFSIYEEIQHKSSNDDEIINNISMTDISFPDITVKIEMYLLDSLIAIYHQLLTLFSNIPPFYVESFLNSFHKLLENEFDGNFFISFVYFLTKIRNKISISQEMCNILFNHQIFNPEITIYFCTLHPLVHFLRQNIIKIIIIYNAPLISHIFQSFTSYPFLFVECLERIQILVDLFMDSSILFDERLFISLMTVENKLCEILSLVPQKSRSIVVSVRCKVFSFVFQIFQIFQIHSLPISLFQNPFFSTSFLSAFFEPIYKKVMFQQLKVILVSVNLQEKHPAIEFILHSLKIITQSHKKFELFEEFLFTLSECITLNPSIIPSSIEVFTTSIFLMENFTRETMMISLLKLGMNIMSYVPSFDFFPHEINQLARDFEQIECSELVQSSLLCLYASAGNVQASSVFLIQKPSITLLLASIYSSHNLTIQFFELMKQFANYSLFNLIQLHIGELDLLILEFIYNFPNDFTFHNLKFKNISEEKTIMTLLIPLLSKIGNSTSSIIVADGFVKLICPRNQGNSKFDLESNFPDKSCFLFPHFGGSYSELLNELLSHLSISKQNRRIFFSLALTQHKIIEKIDLHVYDMLQGLTIAFKISIDSKLAQILNIKCPIFTFQDQYGIFLRIFLKGTSLFLTQRSEELVSTFMLEEEMPNNISSAALSVEPINGNKMRIKFYLNSNYPISTIVSFDTVENTQIILKLGGGYEGENISEIEKLALYQLRTILMYDEPLKSKEWDMLNTSPDFSLETNKKLLFKLTDLGNVCILNNSIFEVFHYIYPIEKIIPVIAFFDTVDLRHRFLFIDFLVKMFDRKVLLNLNLLTYLISMNDPNILSLNFYTKLYTLIELSQNDIDQNLVFDSLLYNLELWCKSPNFHSILHFIQTTVFFSCTQQFLRPNFIQYTMSFGRNLPKLIDSQDRINDYRLKLSMIIKDRILIMIYSHDITTMLLSLIYCPEKSMCHTILSILPAMLERTYPNENPYFIYLFLNFQYFYIPEFLEEILKCMRELQNIKYFIGYFQYYLPLTLSNTELMINELVYTPKLLNIVLLAGIKTRNNVLQQKLAGIVYSFAQNTNAKKQIITDEFWMVWPLLFAANIEYQSQVHICYFIVQIIKDNFNSDTLDIILDILDLYEIDNLKPLIMKLIIDQYLLVFPKTNLEHILIRCFRVLFISSFEHNIDLIKSMKQSPFNIDIHIPKKIYIDSILAAKLKLDKCEVIFHLKHNKYMNPIEKELMTITQRSLDIVISKSPNENNAFLNYICAIISISDNQNPSNFNPKFIENVIGDSFNLLMKDYIDSIQEHLNDTIFHLNHFFSINDSVKRCVLNAKKESKDPLPTYLKINRVNQQNAIKDIMKITREHMHDQSIWKMDDYIWKRNTRVTSRFASIQMTRCLFNSFPKNKYCAPDVPSSIYNCECTRVKLNKLQHCRFYILPTKLVIIYPYKIQEILSNDVRHILIKKRYQISSGLEIYTTDGYSYLFDFYTRTSEFIISKLRSTSFSNIELFQQTSSFSDFFKETSLIKSYANGLLSNYEFLSFVNAITGRSFNDSTIYPIFPTMTSDRQGGLILPADSLTSDRLSKLNECYKITETFFHAAPSNCFLVAYYSIRIQPFTQLSMRLNDGKFDVHERMFNSYETFLRIRADNVECKEVIPEFYSFPEIFMRLNTQCCDLKDLKIPNQYHSIFDFVYKHRKQLDIEFNVSQWFDLIFGADQNNSHIFNVFDKCLYENAWKDFSEEPETFIHDKIESLGSIPPKIFNGKCPNKIFKQGNYLPPQRFKHRMNKKFKYAISVQNSHVTFIIALLIDNSVAIFDIQQSNNIKTIESLSLENHVMTKTNESICFFQRYGKYITFVDHKGISNKMFDSQMTDIDNHTNSKTTGRHTIDIAVFDENLLAIASYDGILTIYNENIRILATFLVSWGKICTLTLSKEYDVVVVGTRDSVISIFSIHKKRYLKSYKMDEIPFKILITKSKGLILAFSFQNITILTINGFFVKSFHIDIKIDQVCHRGDPNSGSDMVYFSDFTGHLFVFDSFEPEKYTCIAACGNKVISLLYHDCSSSLIAITDVGTSIIINN</sequence>
<dbReference type="InterPro" id="IPR050865">
    <property type="entry name" value="BEACH_Domain"/>
</dbReference>
<keyword evidence="3" id="KW-1185">Reference proteome</keyword>
<dbReference type="InterPro" id="IPR015943">
    <property type="entry name" value="WD40/YVTN_repeat-like_dom_sf"/>
</dbReference>
<feature type="domain" description="BEACH" evidence="1">
    <location>
        <begin position="1775"/>
        <end position="2041"/>
    </location>
</feature>
<dbReference type="PANTHER" id="PTHR13743">
    <property type="entry name" value="BEIGE/BEACH-RELATED"/>
    <property type="match status" value="1"/>
</dbReference>
<dbReference type="SMART" id="SM01026">
    <property type="entry name" value="Beach"/>
    <property type="match status" value="1"/>
</dbReference>
<dbReference type="SUPFAM" id="SSF50978">
    <property type="entry name" value="WD40 repeat-like"/>
    <property type="match status" value="1"/>
</dbReference>
<evidence type="ECO:0000259" key="1">
    <source>
        <dbReference type="PROSITE" id="PS50197"/>
    </source>
</evidence>
<gene>
    <name evidence="2" type="ORF">TRFO_28739</name>
</gene>
<dbReference type="EMBL" id="MLAK01000813">
    <property type="protein sequence ID" value="OHT03897.1"/>
    <property type="molecule type" value="Genomic_DNA"/>
</dbReference>
<evidence type="ECO:0000313" key="2">
    <source>
        <dbReference type="EMBL" id="OHT03897.1"/>
    </source>
</evidence>
<dbReference type="InterPro" id="IPR036372">
    <property type="entry name" value="BEACH_dom_sf"/>
</dbReference>
<dbReference type="PANTHER" id="PTHR13743:SF112">
    <property type="entry name" value="BEACH DOMAIN-CONTAINING PROTEIN"/>
    <property type="match status" value="1"/>
</dbReference>
<dbReference type="RefSeq" id="XP_068357033.1">
    <property type="nucleotide sequence ID" value="XM_068506352.1"/>
</dbReference>
<dbReference type="PROSITE" id="PS50197">
    <property type="entry name" value="BEACH"/>
    <property type="match status" value="1"/>
</dbReference>
<dbReference type="Pfam" id="PF02138">
    <property type="entry name" value="Beach"/>
    <property type="match status" value="1"/>
</dbReference>
<proteinExistence type="predicted"/>
<accession>A0A1J4JXL8</accession>
<dbReference type="SUPFAM" id="SSF81837">
    <property type="entry name" value="BEACH domain"/>
    <property type="match status" value="1"/>
</dbReference>